<accession>A0A9D4RCN3</accession>
<comment type="caution">
    <text evidence="1">The sequence shown here is derived from an EMBL/GenBank/DDBJ whole genome shotgun (WGS) entry which is preliminary data.</text>
</comment>
<evidence type="ECO:0000313" key="2">
    <source>
        <dbReference type="Proteomes" id="UP000828390"/>
    </source>
</evidence>
<organism evidence="1 2">
    <name type="scientific">Dreissena polymorpha</name>
    <name type="common">Zebra mussel</name>
    <name type="synonym">Mytilus polymorpha</name>
    <dbReference type="NCBI Taxonomy" id="45954"/>
    <lineage>
        <taxon>Eukaryota</taxon>
        <taxon>Metazoa</taxon>
        <taxon>Spiralia</taxon>
        <taxon>Lophotrochozoa</taxon>
        <taxon>Mollusca</taxon>
        <taxon>Bivalvia</taxon>
        <taxon>Autobranchia</taxon>
        <taxon>Heteroconchia</taxon>
        <taxon>Euheterodonta</taxon>
        <taxon>Imparidentia</taxon>
        <taxon>Neoheterodontei</taxon>
        <taxon>Myida</taxon>
        <taxon>Dreissenoidea</taxon>
        <taxon>Dreissenidae</taxon>
        <taxon>Dreissena</taxon>
    </lineage>
</organism>
<dbReference type="AlphaFoldDB" id="A0A9D4RCN3"/>
<reference evidence="1" key="2">
    <citation type="submission" date="2020-11" db="EMBL/GenBank/DDBJ databases">
        <authorList>
            <person name="McCartney M.A."/>
            <person name="Auch B."/>
            <person name="Kono T."/>
            <person name="Mallez S."/>
            <person name="Becker A."/>
            <person name="Gohl D.M."/>
            <person name="Silverstein K.A.T."/>
            <person name="Koren S."/>
            <person name="Bechman K.B."/>
            <person name="Herman A."/>
            <person name="Abrahante J.E."/>
            <person name="Garbe J."/>
        </authorList>
    </citation>
    <scope>NUCLEOTIDE SEQUENCE</scope>
    <source>
        <strain evidence="1">Duluth1</strain>
        <tissue evidence="1">Whole animal</tissue>
    </source>
</reference>
<reference evidence="1" key="1">
    <citation type="journal article" date="2019" name="bioRxiv">
        <title>The Genome of the Zebra Mussel, Dreissena polymorpha: A Resource for Invasive Species Research.</title>
        <authorList>
            <person name="McCartney M.A."/>
            <person name="Auch B."/>
            <person name="Kono T."/>
            <person name="Mallez S."/>
            <person name="Zhang Y."/>
            <person name="Obille A."/>
            <person name="Becker A."/>
            <person name="Abrahante J.E."/>
            <person name="Garbe J."/>
            <person name="Badalamenti J.P."/>
            <person name="Herman A."/>
            <person name="Mangelson H."/>
            <person name="Liachko I."/>
            <person name="Sullivan S."/>
            <person name="Sone E.D."/>
            <person name="Koren S."/>
            <person name="Silverstein K.A.T."/>
            <person name="Beckman K.B."/>
            <person name="Gohl D.M."/>
        </authorList>
    </citation>
    <scope>NUCLEOTIDE SEQUENCE</scope>
    <source>
        <strain evidence="1">Duluth1</strain>
        <tissue evidence="1">Whole animal</tissue>
    </source>
</reference>
<evidence type="ECO:0000313" key="1">
    <source>
        <dbReference type="EMBL" id="KAH3863369.1"/>
    </source>
</evidence>
<keyword evidence="2" id="KW-1185">Reference proteome</keyword>
<gene>
    <name evidence="1" type="ORF">DPMN_026354</name>
</gene>
<dbReference type="Proteomes" id="UP000828390">
    <property type="component" value="Unassembled WGS sequence"/>
</dbReference>
<name>A0A9D4RCN3_DREPO</name>
<sequence>MLWTKFQPDGQTDRTNYYIPSDIFFSGDNKAPLTVVYTSIEVERGNPTKLHHPAP</sequence>
<dbReference type="EMBL" id="JAIWYP010000002">
    <property type="protein sequence ID" value="KAH3863369.1"/>
    <property type="molecule type" value="Genomic_DNA"/>
</dbReference>
<proteinExistence type="predicted"/>
<protein>
    <submittedName>
        <fullName evidence="1">Uncharacterized protein</fullName>
    </submittedName>
</protein>